<accession>W4M7Q2</accession>
<evidence type="ECO:0008006" key="3">
    <source>
        <dbReference type="Google" id="ProtNLM"/>
    </source>
</evidence>
<comment type="caution">
    <text evidence="1">The sequence shown here is derived from an EMBL/GenBank/DDBJ whole genome shotgun (WGS) entry which is preliminary data.</text>
</comment>
<organism evidence="1 2">
    <name type="scientific">Candidatus Entotheonella gemina</name>
    <dbReference type="NCBI Taxonomy" id="1429439"/>
    <lineage>
        <taxon>Bacteria</taxon>
        <taxon>Pseudomonadati</taxon>
        <taxon>Nitrospinota/Tectimicrobiota group</taxon>
        <taxon>Candidatus Tectimicrobiota</taxon>
        <taxon>Candidatus Entotheonellia</taxon>
        <taxon>Candidatus Entotheonellales</taxon>
        <taxon>Candidatus Entotheonellaceae</taxon>
        <taxon>Candidatus Entotheonella</taxon>
    </lineage>
</organism>
<dbReference type="Pfam" id="PF13379">
    <property type="entry name" value="NMT1_2"/>
    <property type="match status" value="1"/>
</dbReference>
<evidence type="ECO:0000313" key="2">
    <source>
        <dbReference type="Proteomes" id="UP000019140"/>
    </source>
</evidence>
<dbReference type="HOGENOM" id="CLU_1438655_0_0_7"/>
<sequence>MEKRRFDLIFALAAVCGLVLASMVAAQPTLRLGAASNTGGMVVFVGVDKSIFAKHGIDAKVMVRNTGPQLTKSLKAGEIDFVPAAFTNLPAALERGLKMRGVMGYVGGPARRTDRLNTALAQKPSTVNLLVTSKFPPEEFHVRLYQQVGSMRGVEGNTAKLYRVSPHHVRALSRYYWIKQIDLAPETK</sequence>
<proteinExistence type="predicted"/>
<evidence type="ECO:0000313" key="1">
    <source>
        <dbReference type="EMBL" id="ETX05946.1"/>
    </source>
</evidence>
<dbReference type="Gene3D" id="3.40.190.10">
    <property type="entry name" value="Periplasmic binding protein-like II"/>
    <property type="match status" value="1"/>
</dbReference>
<keyword evidence="2" id="KW-1185">Reference proteome</keyword>
<dbReference type="EMBL" id="AZHX01000826">
    <property type="protein sequence ID" value="ETX05946.1"/>
    <property type="molecule type" value="Genomic_DNA"/>
</dbReference>
<dbReference type="Proteomes" id="UP000019140">
    <property type="component" value="Unassembled WGS sequence"/>
</dbReference>
<name>W4M7Q2_9BACT</name>
<dbReference type="AlphaFoldDB" id="W4M7Q2"/>
<reference evidence="1 2" key="1">
    <citation type="journal article" date="2014" name="Nature">
        <title>An environmental bacterial taxon with a large and distinct metabolic repertoire.</title>
        <authorList>
            <person name="Wilson M.C."/>
            <person name="Mori T."/>
            <person name="Ruckert C."/>
            <person name="Uria A.R."/>
            <person name="Helf M.J."/>
            <person name="Takada K."/>
            <person name="Gernert C."/>
            <person name="Steffens U.A."/>
            <person name="Heycke N."/>
            <person name="Schmitt S."/>
            <person name="Rinke C."/>
            <person name="Helfrich E.J."/>
            <person name="Brachmann A.O."/>
            <person name="Gurgui C."/>
            <person name="Wakimoto T."/>
            <person name="Kracht M."/>
            <person name="Crusemann M."/>
            <person name="Hentschel U."/>
            <person name="Abe I."/>
            <person name="Matsunaga S."/>
            <person name="Kalinowski J."/>
            <person name="Takeyama H."/>
            <person name="Piel J."/>
        </authorList>
    </citation>
    <scope>NUCLEOTIDE SEQUENCE [LARGE SCALE GENOMIC DNA]</scope>
    <source>
        <strain evidence="2">TSY2</strain>
    </source>
</reference>
<protein>
    <recommendedName>
        <fullName evidence="3">SsuA/THI5-like domain-containing protein</fullName>
    </recommendedName>
</protein>
<dbReference type="SUPFAM" id="SSF53850">
    <property type="entry name" value="Periplasmic binding protein-like II"/>
    <property type="match status" value="1"/>
</dbReference>
<gene>
    <name evidence="1" type="ORF">ETSY2_20030</name>
</gene>